<dbReference type="Proteomes" id="UP000824890">
    <property type="component" value="Unassembled WGS sequence"/>
</dbReference>
<feature type="transmembrane region" description="Helical" evidence="6">
    <location>
        <begin position="35"/>
        <end position="53"/>
    </location>
</feature>
<keyword evidence="3 6" id="KW-0812">Transmembrane</keyword>
<dbReference type="PANTHER" id="PTHR11863">
    <property type="entry name" value="STEROL DESATURASE"/>
    <property type="match status" value="1"/>
</dbReference>
<dbReference type="InterPro" id="IPR050307">
    <property type="entry name" value="Sterol_Desaturase_Related"/>
</dbReference>
<keyword evidence="5 6" id="KW-0472">Membrane</keyword>
<organism evidence="8 9">
    <name type="scientific">Brassica napus</name>
    <name type="common">Rape</name>
    <dbReference type="NCBI Taxonomy" id="3708"/>
    <lineage>
        <taxon>Eukaryota</taxon>
        <taxon>Viridiplantae</taxon>
        <taxon>Streptophyta</taxon>
        <taxon>Embryophyta</taxon>
        <taxon>Tracheophyta</taxon>
        <taxon>Spermatophyta</taxon>
        <taxon>Magnoliopsida</taxon>
        <taxon>eudicotyledons</taxon>
        <taxon>Gunneridae</taxon>
        <taxon>Pentapetalae</taxon>
        <taxon>rosids</taxon>
        <taxon>malvids</taxon>
        <taxon>Brassicales</taxon>
        <taxon>Brassicaceae</taxon>
        <taxon>Brassiceae</taxon>
        <taxon>Brassica</taxon>
    </lineage>
</organism>
<keyword evidence="9" id="KW-1185">Reference proteome</keyword>
<reference evidence="8 9" key="1">
    <citation type="submission" date="2021-05" db="EMBL/GenBank/DDBJ databases">
        <title>Genome Assembly of Synthetic Allotetraploid Brassica napus Reveals Homoeologous Exchanges between Subgenomes.</title>
        <authorList>
            <person name="Davis J.T."/>
        </authorList>
    </citation>
    <scope>NUCLEOTIDE SEQUENCE [LARGE SCALE GENOMIC DNA]</scope>
    <source>
        <strain evidence="9">cv. Da-Ae</strain>
        <tissue evidence="8">Seedling</tissue>
    </source>
</reference>
<protein>
    <recommendedName>
        <fullName evidence="7">Fatty acid hydroxylase domain-containing protein</fullName>
    </recommendedName>
</protein>
<name>A0ABQ7Z182_BRANA</name>
<comment type="caution">
    <text evidence="8">The sequence shown here is derived from an EMBL/GenBank/DDBJ whole genome shotgun (WGS) entry which is preliminary data.</text>
</comment>
<comment type="similarity">
    <text evidence="2">Belongs to the sterol desaturase family.</text>
</comment>
<gene>
    <name evidence="8" type="ORF">HID58_071275</name>
</gene>
<evidence type="ECO:0000313" key="8">
    <source>
        <dbReference type="EMBL" id="KAH0873913.1"/>
    </source>
</evidence>
<dbReference type="Pfam" id="PF04116">
    <property type="entry name" value="FA_hydroxylase"/>
    <property type="match status" value="1"/>
</dbReference>
<sequence length="238" mass="27675">MIPYATIEDASLALGRNLTTLESLWFDYSAAKSDYYLYCHNILFLFLLFLIFSPSPPPSRLRRIGAIRLGMVRSVQDSAQGQELLLRHVPLLQRRDEDVHPRRRPFAARLLSFNPMIEIRSGLPLPSFGEIAAQLVVYFLVEDYTNYWVHRFFHSKWGYEKIHHIHHEYTAPIGYALLMRTGLRFCFLGIEAIETHSGYDFPWTLTNSFHSMVELSIMITIITLEDKAKATLLQFHLL</sequence>
<dbReference type="EMBL" id="JAGKQM010000016">
    <property type="protein sequence ID" value="KAH0873913.1"/>
    <property type="molecule type" value="Genomic_DNA"/>
</dbReference>
<evidence type="ECO:0000313" key="9">
    <source>
        <dbReference type="Proteomes" id="UP000824890"/>
    </source>
</evidence>
<dbReference type="InterPro" id="IPR006694">
    <property type="entry name" value="Fatty_acid_hydroxylase"/>
</dbReference>
<feature type="domain" description="Fatty acid hydroxylase" evidence="7">
    <location>
        <begin position="136"/>
        <end position="182"/>
    </location>
</feature>
<evidence type="ECO:0000256" key="3">
    <source>
        <dbReference type="ARBA" id="ARBA00022692"/>
    </source>
</evidence>
<keyword evidence="4 6" id="KW-1133">Transmembrane helix</keyword>
<comment type="subcellular location">
    <subcellularLocation>
        <location evidence="1">Membrane</location>
    </subcellularLocation>
</comment>
<evidence type="ECO:0000256" key="6">
    <source>
        <dbReference type="SAM" id="Phobius"/>
    </source>
</evidence>
<evidence type="ECO:0000256" key="4">
    <source>
        <dbReference type="ARBA" id="ARBA00022989"/>
    </source>
</evidence>
<proteinExistence type="inferred from homology"/>
<evidence type="ECO:0000259" key="7">
    <source>
        <dbReference type="Pfam" id="PF04116"/>
    </source>
</evidence>
<evidence type="ECO:0000256" key="5">
    <source>
        <dbReference type="ARBA" id="ARBA00023136"/>
    </source>
</evidence>
<evidence type="ECO:0000256" key="1">
    <source>
        <dbReference type="ARBA" id="ARBA00004370"/>
    </source>
</evidence>
<evidence type="ECO:0000256" key="2">
    <source>
        <dbReference type="ARBA" id="ARBA00009324"/>
    </source>
</evidence>
<accession>A0ABQ7Z182</accession>